<reference evidence="1 2" key="1">
    <citation type="submission" date="2021-03" db="EMBL/GenBank/DDBJ databases">
        <title>Complete Genome Sequence Data of Xenorhabdus budapestensis strain C72, a Candidate Biological Control Agent, from China.</title>
        <authorList>
            <person name="LI B."/>
            <person name="WANG S."/>
            <person name="QIU D."/>
        </authorList>
    </citation>
    <scope>NUCLEOTIDE SEQUENCE [LARGE SCALE GENOMIC DNA]</scope>
    <source>
        <strain evidence="1 2">C-7-2</strain>
    </source>
</reference>
<evidence type="ECO:0008006" key="3">
    <source>
        <dbReference type="Google" id="ProtNLM"/>
    </source>
</evidence>
<gene>
    <name evidence="1" type="ORF">HGO23_19365</name>
</gene>
<dbReference type="PIRSF" id="PIRSF029394">
    <property type="entry name" value="UCP029394"/>
    <property type="match status" value="1"/>
</dbReference>
<proteinExistence type="predicted"/>
<evidence type="ECO:0000313" key="1">
    <source>
        <dbReference type="EMBL" id="QTL39863.1"/>
    </source>
</evidence>
<dbReference type="SUPFAM" id="SSF54427">
    <property type="entry name" value="NTF2-like"/>
    <property type="match status" value="1"/>
</dbReference>
<dbReference type="InterPro" id="IPR032710">
    <property type="entry name" value="NTF2-like_dom_sf"/>
</dbReference>
<dbReference type="Proteomes" id="UP000665047">
    <property type="component" value="Chromosome"/>
</dbReference>
<accession>A0ABX7VGW0</accession>
<dbReference type="InterPro" id="IPR016918">
    <property type="entry name" value="UCP029394"/>
</dbReference>
<dbReference type="EMBL" id="CP072455">
    <property type="protein sequence ID" value="QTL39863.1"/>
    <property type="molecule type" value="Genomic_DNA"/>
</dbReference>
<dbReference type="RefSeq" id="WP_209027537.1">
    <property type="nucleotide sequence ID" value="NZ_CP072455.1"/>
</dbReference>
<organism evidence="1 2">
    <name type="scientific">Xenorhabdus budapestensis</name>
    <dbReference type="NCBI Taxonomy" id="290110"/>
    <lineage>
        <taxon>Bacteria</taxon>
        <taxon>Pseudomonadati</taxon>
        <taxon>Pseudomonadota</taxon>
        <taxon>Gammaproteobacteria</taxon>
        <taxon>Enterobacterales</taxon>
        <taxon>Morganellaceae</taxon>
        <taxon>Xenorhabdus</taxon>
    </lineage>
</organism>
<protein>
    <recommendedName>
        <fullName evidence="3">Cytoplasmic protein</fullName>
    </recommendedName>
</protein>
<evidence type="ECO:0000313" key="2">
    <source>
        <dbReference type="Proteomes" id="UP000665047"/>
    </source>
</evidence>
<keyword evidence="2" id="KW-1185">Reference proteome</keyword>
<name>A0ABX7VGW0_XENBU</name>
<sequence>MQSEKELIAHHSVIELHQWIEEVFSGREDYPSALEKLLNSFSNDFSMITIKGHRIGLTEVENLFRNNVGTRPQLHIDIDACETLAETAESVICRYRETHHSAGTTQVRWSVVIIDIHTGYVSWRYLHETAIVE</sequence>
<dbReference type="Gene3D" id="3.10.450.50">
    <property type="match status" value="1"/>
</dbReference>